<feature type="region of interest" description="Disordered" evidence="1">
    <location>
        <begin position="283"/>
        <end position="308"/>
    </location>
</feature>
<dbReference type="AlphaFoldDB" id="A0A507BS94"/>
<dbReference type="EMBL" id="QEAO01000119">
    <property type="protein sequence ID" value="TPX30029.1"/>
    <property type="molecule type" value="Genomic_DNA"/>
</dbReference>
<name>A0A507BS94_9FUNG</name>
<keyword evidence="3" id="KW-1185">Reference proteome</keyword>
<comment type="caution">
    <text evidence="2">The sequence shown here is derived from an EMBL/GenBank/DDBJ whole genome shotgun (WGS) entry which is preliminary data.</text>
</comment>
<reference evidence="2 3" key="1">
    <citation type="journal article" date="2019" name="Sci. Rep.">
        <title>Comparative genomics of chytrid fungi reveal insights into the obligate biotrophic and pathogenic lifestyle of Synchytrium endobioticum.</title>
        <authorList>
            <person name="van de Vossenberg B.T.L.H."/>
            <person name="Warris S."/>
            <person name="Nguyen H.D.T."/>
            <person name="van Gent-Pelzer M.P.E."/>
            <person name="Joly D.L."/>
            <person name="van de Geest H.C."/>
            <person name="Bonants P.J.M."/>
            <person name="Smith D.S."/>
            <person name="Levesque C.A."/>
            <person name="van der Lee T.A.J."/>
        </authorList>
    </citation>
    <scope>NUCLEOTIDE SEQUENCE [LARGE SCALE GENOMIC DNA]</scope>
    <source>
        <strain evidence="2 3">JEL517</strain>
    </source>
</reference>
<organism evidence="2 3">
    <name type="scientific">Synchytrium microbalum</name>
    <dbReference type="NCBI Taxonomy" id="1806994"/>
    <lineage>
        <taxon>Eukaryota</taxon>
        <taxon>Fungi</taxon>
        <taxon>Fungi incertae sedis</taxon>
        <taxon>Chytridiomycota</taxon>
        <taxon>Chytridiomycota incertae sedis</taxon>
        <taxon>Chytridiomycetes</taxon>
        <taxon>Synchytriales</taxon>
        <taxon>Synchytriaceae</taxon>
        <taxon>Synchytrium</taxon>
    </lineage>
</organism>
<gene>
    <name evidence="2" type="ORF">SmJEL517_g06291</name>
</gene>
<evidence type="ECO:0000313" key="3">
    <source>
        <dbReference type="Proteomes" id="UP000319731"/>
    </source>
</evidence>
<sequence>MGDSSTTEAPPLQQNSRVFTNETRPPAVPPVAFREFKSFNAMVTAKNQPQYDLTWKFPFLDQAGTNWTLWERTMMDKITSSRLQPYLQLNICDATRKFDALTSDNPTDIDLHFLHLERMLKLKELIRGGLDETFQVLINQLDNPPDIWSRLKLQCEVNSEHTRTLNIKKWQDLKISGYENIHEYTSIERNLVDTLSKPMMGMTELVTDQMRVDKMKHTMPSTPGAKRVLDHIVFSPQDKIFTPADILNLITCFTDQYGNKEFFGDKATPAIPKIGQEMTQSAAITAKKSGKRKDNKKPPLLGAKADTAKVTKKAAPEVKSTKHCDLCYASGKYRYDNHTTSGCGNPSVKSNPTKDNSSISDVDEEADVCKFCNKGKHALQKCYMLQRLINERNEAAKKNPRTAINNITIGDDSASDRSKRNQAKAKVQSHFEQFGFPAKFLKSTTDFEDDDYHMHT</sequence>
<evidence type="ECO:0000256" key="1">
    <source>
        <dbReference type="SAM" id="MobiDB-lite"/>
    </source>
</evidence>
<dbReference type="GeneID" id="42007514"/>
<dbReference type="OrthoDB" id="2181338at2759"/>
<feature type="compositionally biased region" description="Polar residues" evidence="1">
    <location>
        <begin position="1"/>
        <end position="23"/>
    </location>
</feature>
<protein>
    <submittedName>
        <fullName evidence="2">Uncharacterized protein</fullName>
    </submittedName>
</protein>
<evidence type="ECO:0000313" key="2">
    <source>
        <dbReference type="EMBL" id="TPX30029.1"/>
    </source>
</evidence>
<dbReference type="RefSeq" id="XP_031021809.1">
    <property type="nucleotide sequence ID" value="XM_031172217.1"/>
</dbReference>
<feature type="region of interest" description="Disordered" evidence="1">
    <location>
        <begin position="1"/>
        <end position="24"/>
    </location>
</feature>
<proteinExistence type="predicted"/>
<dbReference type="Proteomes" id="UP000319731">
    <property type="component" value="Unassembled WGS sequence"/>
</dbReference>
<accession>A0A507BS94</accession>